<evidence type="ECO:0000313" key="1">
    <source>
        <dbReference type="EMBL" id="CAD1837089.1"/>
    </source>
</evidence>
<proteinExistence type="predicted"/>
<dbReference type="EMBL" id="LR862131">
    <property type="protein sequence ID" value="CAD1837089.1"/>
    <property type="molecule type" value="Genomic_DNA"/>
</dbReference>
<sequence>MQRKRDRKRSVPYENREERKNGSFWFGSKVQRWSERFGSSANRVRFGSRKKQVREEREVVRFTYAPNPLLFDPVKDLPREACWNAKRLRLVTLKVCALRLDQAIRLMRDRISRVRKPLPKIRFD</sequence>
<protein>
    <submittedName>
        <fullName evidence="1">Uncharacterized protein</fullName>
    </submittedName>
</protein>
<name>A0A6V7Q1N7_ANACO</name>
<organism evidence="1">
    <name type="scientific">Ananas comosus var. bracteatus</name>
    <name type="common">red pineapple</name>
    <dbReference type="NCBI Taxonomy" id="296719"/>
    <lineage>
        <taxon>Eukaryota</taxon>
        <taxon>Viridiplantae</taxon>
        <taxon>Streptophyta</taxon>
        <taxon>Embryophyta</taxon>
        <taxon>Tracheophyta</taxon>
        <taxon>Spermatophyta</taxon>
        <taxon>Magnoliopsida</taxon>
        <taxon>Liliopsida</taxon>
        <taxon>Poales</taxon>
        <taxon>Bromeliaceae</taxon>
        <taxon>Bromelioideae</taxon>
        <taxon>Ananas</taxon>
    </lineage>
</organism>
<dbReference type="AlphaFoldDB" id="A0A6V7Q1N7"/>
<gene>
    <name evidence="1" type="ORF">CB5_LOCUS20300</name>
</gene>
<accession>A0A6V7Q1N7</accession>
<reference evidence="1" key="1">
    <citation type="submission" date="2020-07" db="EMBL/GenBank/DDBJ databases">
        <authorList>
            <person name="Lin J."/>
        </authorList>
    </citation>
    <scope>NUCLEOTIDE SEQUENCE</scope>
</reference>